<sequence>MSVVGMASPLPPFLAPSIAAPYTAPPLAPPRVDFGTLKTVIAVARNRGVDVITNEVSNRATPYVPPPSLSSRSLGPQADKVDNRSLVGFGPKSRYIGEAAKTQEISNLKNTISCLKRLAGRSFNDPDVAIEQQYVTAPLVDVNGQVGAEISYLGNKEKFTATQLVAMYLSKIKQTAAAELKLPVSDLCMSVPPWFSDVQRRALLDASEIAGLKLLRLMNDNTAAALGWGITKLDLPGPEERPRRVAFVDIGHSNYTCSIVEFKKGELAVKATAWDRNFGGRDFDKALVDHLAKEFKGKYKVDIYTHGRAMARTIAAAEKTKKILSANQQAPVNIESLMNDVDASAMVTRQEFEAMIEPLLNRTHHPLEQALAQAKLTKDDIDVIEIVGGGSRVPALKERIQEFFGKPLSFTMNADEAVARGCAFSCAILSPVFRVRDFAVQDIISYPIEFAWEKAPDIPDEDTSLTVFNKGNVLPSTKILTFYRKQPFDLEARYAKPEELPGKQNPWIGRFSVKGVKAEGKDEFMICKLKARVNIHGVLNVETGYYVEDQEVEEEVRDDDKKEEGDKKDPDAMDTDNKDDAPKKTRKVKKQVRKGDLPISSGTASLDASAKTALTEKEAAMVMEDKLVADTEEKKNELEAYIYDLRAKLDDQYAEFTSEDEKSAMKQKLETAEDWLYDEGDDASKGVYVAKLEELRAMAGPVVQRHFEKVEAERRAVQERVEAEKAAKRAAEEEARKAAEAEKAAQGGDQEMKDAADGAQAETDEAGNPN</sequence>
<keyword evidence="6" id="KW-1185">Reference proteome</keyword>
<evidence type="ECO:0000256" key="2">
    <source>
        <dbReference type="ARBA" id="ARBA00022741"/>
    </source>
</evidence>
<evidence type="ECO:0000256" key="1">
    <source>
        <dbReference type="ARBA" id="ARBA00007381"/>
    </source>
</evidence>
<dbReference type="Gene3D" id="3.30.30.30">
    <property type="match status" value="1"/>
</dbReference>
<comment type="caution">
    <text evidence="5">The sequence shown here is derived from an EMBL/GenBank/DDBJ whole genome shotgun (WGS) entry which is preliminary data.</text>
</comment>
<name>A0ABR0BLB0_PURLI</name>
<feature type="region of interest" description="Disordered" evidence="4">
    <location>
        <begin position="550"/>
        <end position="609"/>
    </location>
</feature>
<dbReference type="InterPro" id="IPR029048">
    <property type="entry name" value="HSP70_C_sf"/>
</dbReference>
<feature type="compositionally biased region" description="Basic and acidic residues" evidence="4">
    <location>
        <begin position="717"/>
        <end position="743"/>
    </location>
</feature>
<dbReference type="Proteomes" id="UP001287286">
    <property type="component" value="Unassembled WGS sequence"/>
</dbReference>
<dbReference type="PRINTS" id="PR00301">
    <property type="entry name" value="HEATSHOCK70"/>
</dbReference>
<dbReference type="Gene3D" id="1.20.1270.10">
    <property type="match status" value="1"/>
</dbReference>
<evidence type="ECO:0000256" key="4">
    <source>
        <dbReference type="SAM" id="MobiDB-lite"/>
    </source>
</evidence>
<dbReference type="Gene3D" id="3.90.640.10">
    <property type="entry name" value="Actin, Chain A, domain 4"/>
    <property type="match status" value="1"/>
</dbReference>
<evidence type="ECO:0000313" key="5">
    <source>
        <dbReference type="EMBL" id="KAK4083200.1"/>
    </source>
</evidence>
<organism evidence="5 6">
    <name type="scientific">Purpureocillium lilacinum</name>
    <name type="common">Paecilomyces lilacinus</name>
    <dbReference type="NCBI Taxonomy" id="33203"/>
    <lineage>
        <taxon>Eukaryota</taxon>
        <taxon>Fungi</taxon>
        <taxon>Dikarya</taxon>
        <taxon>Ascomycota</taxon>
        <taxon>Pezizomycotina</taxon>
        <taxon>Sordariomycetes</taxon>
        <taxon>Hypocreomycetidae</taxon>
        <taxon>Hypocreales</taxon>
        <taxon>Ophiocordycipitaceae</taxon>
        <taxon>Purpureocillium</taxon>
    </lineage>
</organism>
<keyword evidence="2" id="KW-0547">Nucleotide-binding</keyword>
<keyword evidence="3" id="KW-0067">ATP-binding</keyword>
<dbReference type="Gene3D" id="3.30.420.40">
    <property type="match status" value="2"/>
</dbReference>
<dbReference type="Gene3D" id="2.60.34.10">
    <property type="entry name" value="Substrate Binding Domain Of DNAk, Chain A, domain 1"/>
    <property type="match status" value="1"/>
</dbReference>
<dbReference type="InterPro" id="IPR018181">
    <property type="entry name" value="Heat_shock_70_CS"/>
</dbReference>
<dbReference type="InterPro" id="IPR043129">
    <property type="entry name" value="ATPase_NBD"/>
</dbReference>
<dbReference type="PANTHER" id="PTHR45639:SF4">
    <property type="entry name" value="HSC70CB, ISOFORM G"/>
    <property type="match status" value="1"/>
</dbReference>
<evidence type="ECO:0000313" key="6">
    <source>
        <dbReference type="Proteomes" id="UP001287286"/>
    </source>
</evidence>
<accession>A0ABR0BLB0</accession>
<dbReference type="EMBL" id="JAWRVI010000059">
    <property type="protein sequence ID" value="KAK4083200.1"/>
    <property type="molecule type" value="Genomic_DNA"/>
</dbReference>
<dbReference type="SUPFAM" id="SSF100920">
    <property type="entry name" value="Heat shock protein 70kD (HSP70), peptide-binding domain"/>
    <property type="match status" value="1"/>
</dbReference>
<gene>
    <name evidence="5" type="ORF">Purlil1_10892</name>
</gene>
<feature type="compositionally biased region" description="Basic and acidic residues" evidence="4">
    <location>
        <begin position="558"/>
        <end position="583"/>
    </location>
</feature>
<feature type="region of interest" description="Disordered" evidence="4">
    <location>
        <begin position="717"/>
        <end position="770"/>
    </location>
</feature>
<dbReference type="InterPro" id="IPR029047">
    <property type="entry name" value="HSP70_peptide-bd_sf"/>
</dbReference>
<dbReference type="CDD" id="cd24094">
    <property type="entry name" value="ASKHA_NBD_HSP70_ScSse"/>
    <property type="match status" value="1"/>
</dbReference>
<dbReference type="SUPFAM" id="SSF100934">
    <property type="entry name" value="Heat shock protein 70kD (HSP70), C-terminal subdomain"/>
    <property type="match status" value="1"/>
</dbReference>
<comment type="similarity">
    <text evidence="1">Belongs to the heat shock protein 70 family.</text>
</comment>
<dbReference type="Pfam" id="PF00012">
    <property type="entry name" value="HSP70"/>
    <property type="match status" value="1"/>
</dbReference>
<proteinExistence type="inferred from homology"/>
<dbReference type="SUPFAM" id="SSF53067">
    <property type="entry name" value="Actin-like ATPase domain"/>
    <property type="match status" value="2"/>
</dbReference>
<protein>
    <recommendedName>
        <fullName evidence="7">Heat shock protein Hsp88</fullName>
    </recommendedName>
</protein>
<dbReference type="PANTHER" id="PTHR45639">
    <property type="entry name" value="HSC70CB, ISOFORM G-RELATED"/>
    <property type="match status" value="1"/>
</dbReference>
<reference evidence="5 6" key="1">
    <citation type="journal article" date="2024" name="Microbiol. Resour. Announc.">
        <title>Genome annotations for the ascomycete fungi Trichoderma harzianum, Trichoderma aggressivum, and Purpureocillium lilacinum.</title>
        <authorList>
            <person name="Beijen E.P.W."/>
            <person name="Ohm R.A."/>
        </authorList>
    </citation>
    <scope>NUCLEOTIDE SEQUENCE [LARGE SCALE GENOMIC DNA]</scope>
    <source>
        <strain evidence="5 6">CBS 150709</strain>
    </source>
</reference>
<dbReference type="InterPro" id="IPR013126">
    <property type="entry name" value="Hsp_70_fam"/>
</dbReference>
<evidence type="ECO:0000256" key="3">
    <source>
        <dbReference type="ARBA" id="ARBA00022840"/>
    </source>
</evidence>
<evidence type="ECO:0008006" key="7">
    <source>
        <dbReference type="Google" id="ProtNLM"/>
    </source>
</evidence>
<dbReference type="PROSITE" id="PS01036">
    <property type="entry name" value="HSP70_3"/>
    <property type="match status" value="1"/>
</dbReference>
<feature type="region of interest" description="Disordered" evidence="4">
    <location>
        <begin position="60"/>
        <end position="83"/>
    </location>
</feature>